<feature type="binding site" evidence="7">
    <location>
        <begin position="113"/>
        <end position="114"/>
    </location>
    <ligand>
        <name>substrate</name>
    </ligand>
</feature>
<comment type="pathway">
    <text evidence="2 7">Cofactor biosynthesis; molybdopterin biosynthesis.</text>
</comment>
<reference evidence="9 10" key="1">
    <citation type="submission" date="2018-10" db="EMBL/GenBank/DDBJ databases">
        <title>Genomic Encyclopedia of Type Strains, Phase IV (KMG-IV): sequencing the most valuable type-strain genomes for metagenomic binning, comparative biology and taxonomic classification.</title>
        <authorList>
            <person name="Goeker M."/>
        </authorList>
    </citation>
    <scope>NUCLEOTIDE SEQUENCE [LARGE SCALE GENOMIC DNA]</scope>
    <source>
        <strain evidence="9 10">DSM 4734</strain>
    </source>
</reference>
<gene>
    <name evidence="7" type="primary">moaC</name>
    <name evidence="9" type="ORF">C7435_1781</name>
</gene>
<dbReference type="HAMAP" id="MF_01224_B">
    <property type="entry name" value="MoaC_B"/>
    <property type="match status" value="1"/>
</dbReference>
<dbReference type="Gene3D" id="3.30.70.640">
    <property type="entry name" value="Molybdopterin cofactor biosynthesis C (MoaC) domain"/>
    <property type="match status" value="1"/>
</dbReference>
<evidence type="ECO:0000256" key="4">
    <source>
        <dbReference type="ARBA" id="ARBA00023150"/>
    </source>
</evidence>
<dbReference type="PANTHER" id="PTHR22960">
    <property type="entry name" value="MOLYBDOPTERIN COFACTOR SYNTHESIS PROTEIN A"/>
    <property type="match status" value="1"/>
</dbReference>
<dbReference type="EMBL" id="RBIM01000004">
    <property type="protein sequence ID" value="RKQ96451.1"/>
    <property type="molecule type" value="Genomic_DNA"/>
</dbReference>
<evidence type="ECO:0000259" key="8">
    <source>
        <dbReference type="Pfam" id="PF01967"/>
    </source>
</evidence>
<dbReference type="SUPFAM" id="SSF55040">
    <property type="entry name" value="Molybdenum cofactor biosynthesis protein C, MoaC"/>
    <property type="match status" value="1"/>
</dbReference>
<accession>A0A495D3G5</accession>
<sequence length="162" mass="17120">MSSLTHQDEEGRVRMVDVGDKPVTRRTASASARIEMSAEAFAAVRDGQGPKGDACRTAELAGIMGAKKTSDLIPLCHPLPITKVELAIEPVAGETAFAITATVRTDGKTGVEMEALTACSVAALTLYDMAKALDKGMRITAIQLDSKRGGKSGDWQRETTTP</sequence>
<dbReference type="InterPro" id="IPR036522">
    <property type="entry name" value="MoaC_sf"/>
</dbReference>
<dbReference type="NCBIfam" id="NF006870">
    <property type="entry name" value="PRK09364.1"/>
    <property type="match status" value="1"/>
</dbReference>
<dbReference type="Proteomes" id="UP000273675">
    <property type="component" value="Unassembled WGS sequence"/>
</dbReference>
<dbReference type="NCBIfam" id="TIGR00581">
    <property type="entry name" value="moaC"/>
    <property type="match status" value="1"/>
</dbReference>
<dbReference type="OrthoDB" id="9794429at2"/>
<evidence type="ECO:0000256" key="7">
    <source>
        <dbReference type="HAMAP-Rule" id="MF_01224"/>
    </source>
</evidence>
<evidence type="ECO:0000256" key="1">
    <source>
        <dbReference type="ARBA" id="ARBA00001637"/>
    </source>
</evidence>
<dbReference type="InterPro" id="IPR023045">
    <property type="entry name" value="MoaC"/>
</dbReference>
<evidence type="ECO:0000313" key="9">
    <source>
        <dbReference type="EMBL" id="RKQ96451.1"/>
    </source>
</evidence>
<comment type="subunit">
    <text evidence="7">Homohexamer; trimer of dimers.</text>
</comment>
<dbReference type="RefSeq" id="WP_121210981.1">
    <property type="nucleotide sequence ID" value="NZ_RBIM01000004.1"/>
</dbReference>
<keyword evidence="4 7" id="KW-0501">Molybdenum cofactor biosynthesis</keyword>
<comment type="function">
    <text evidence="6 7">Catalyzes the conversion of (8S)-3',8-cyclo-7,8-dihydroguanosine 5'-triphosphate to cyclic pyranopterin monophosphate (cPMP).</text>
</comment>
<protein>
    <recommendedName>
        <fullName evidence="3 7">Cyclic pyranopterin monophosphate synthase</fullName>
        <ecNumber evidence="3 7">4.6.1.17</ecNumber>
    </recommendedName>
    <alternativeName>
        <fullName evidence="7">Molybdenum cofactor biosynthesis protein C</fullName>
    </alternativeName>
</protein>
<comment type="similarity">
    <text evidence="7">Belongs to the MoaC family.</text>
</comment>
<feature type="domain" description="Molybdopterin cofactor biosynthesis C (MoaC)" evidence="8">
    <location>
        <begin position="15"/>
        <end position="150"/>
    </location>
</feature>
<evidence type="ECO:0000256" key="6">
    <source>
        <dbReference type="ARBA" id="ARBA00055087"/>
    </source>
</evidence>
<dbReference type="InterPro" id="IPR002820">
    <property type="entry name" value="Mopterin_CF_biosynth-C_dom"/>
</dbReference>
<comment type="caution">
    <text evidence="9">The sequence shown here is derived from an EMBL/GenBank/DDBJ whole genome shotgun (WGS) entry which is preliminary data.</text>
</comment>
<feature type="binding site" evidence="7">
    <location>
        <begin position="75"/>
        <end position="77"/>
    </location>
    <ligand>
        <name>substrate</name>
    </ligand>
</feature>
<evidence type="ECO:0000256" key="5">
    <source>
        <dbReference type="ARBA" id="ARBA00023239"/>
    </source>
</evidence>
<dbReference type="GO" id="GO:0006777">
    <property type="term" value="P:Mo-molybdopterin cofactor biosynthetic process"/>
    <property type="evidence" value="ECO:0007669"/>
    <property type="project" value="UniProtKB-UniRule"/>
</dbReference>
<dbReference type="CDD" id="cd01420">
    <property type="entry name" value="MoaC_PE"/>
    <property type="match status" value="1"/>
</dbReference>
<dbReference type="UniPathway" id="UPA00344"/>
<evidence type="ECO:0000313" key="10">
    <source>
        <dbReference type="Proteomes" id="UP000273675"/>
    </source>
</evidence>
<keyword evidence="5 7" id="KW-0456">Lyase</keyword>
<organism evidence="9 10">
    <name type="scientific">Maricaulis maris</name>
    <dbReference type="NCBI Taxonomy" id="74318"/>
    <lineage>
        <taxon>Bacteria</taxon>
        <taxon>Pseudomonadati</taxon>
        <taxon>Pseudomonadota</taxon>
        <taxon>Alphaproteobacteria</taxon>
        <taxon>Maricaulales</taxon>
        <taxon>Maricaulaceae</taxon>
        <taxon>Maricaulis</taxon>
    </lineage>
</organism>
<evidence type="ECO:0000256" key="2">
    <source>
        <dbReference type="ARBA" id="ARBA00005046"/>
    </source>
</evidence>
<dbReference type="InterPro" id="IPR047594">
    <property type="entry name" value="MoaC_bact/euk"/>
</dbReference>
<proteinExistence type="inferred from homology"/>
<dbReference type="EC" id="4.6.1.17" evidence="3 7"/>
<dbReference type="InterPro" id="IPR050105">
    <property type="entry name" value="MoCo_biosynth_MoaA/MoaC"/>
</dbReference>
<comment type="catalytic activity">
    <reaction evidence="1 7">
        <text>(8S)-3',8-cyclo-7,8-dihydroguanosine 5'-triphosphate = cyclic pyranopterin phosphate + diphosphate</text>
        <dbReference type="Rhea" id="RHEA:49580"/>
        <dbReference type="ChEBI" id="CHEBI:33019"/>
        <dbReference type="ChEBI" id="CHEBI:59648"/>
        <dbReference type="ChEBI" id="CHEBI:131766"/>
        <dbReference type="EC" id="4.6.1.17"/>
    </reaction>
</comment>
<feature type="active site" evidence="7">
    <location>
        <position position="128"/>
    </location>
</feature>
<dbReference type="AlphaFoldDB" id="A0A495D3G5"/>
<dbReference type="GO" id="GO:0061799">
    <property type="term" value="F:cyclic pyranopterin monophosphate synthase activity"/>
    <property type="evidence" value="ECO:0007669"/>
    <property type="project" value="UniProtKB-UniRule"/>
</dbReference>
<evidence type="ECO:0000256" key="3">
    <source>
        <dbReference type="ARBA" id="ARBA00012575"/>
    </source>
</evidence>
<dbReference type="Pfam" id="PF01967">
    <property type="entry name" value="MoaC"/>
    <property type="match status" value="1"/>
</dbReference>
<name>A0A495D3G5_9PROT</name>